<feature type="domain" description="C2H2-type" evidence="11">
    <location>
        <begin position="162"/>
        <end position="189"/>
    </location>
</feature>
<protein>
    <submittedName>
        <fullName evidence="12">C2H2-type zinc finger protein</fullName>
    </submittedName>
</protein>
<evidence type="ECO:0000256" key="4">
    <source>
        <dbReference type="ARBA" id="ARBA00022771"/>
    </source>
</evidence>
<dbReference type="PROSITE" id="PS50157">
    <property type="entry name" value="ZINC_FINGER_C2H2_2"/>
    <property type="match status" value="6"/>
</dbReference>
<evidence type="ECO:0000256" key="1">
    <source>
        <dbReference type="ARBA" id="ARBA00006991"/>
    </source>
</evidence>
<dbReference type="PANTHER" id="PTHR24409">
    <property type="entry name" value="ZINC FINGER PROTEIN 142"/>
    <property type="match status" value="1"/>
</dbReference>
<evidence type="ECO:0000259" key="11">
    <source>
        <dbReference type="PROSITE" id="PS50157"/>
    </source>
</evidence>
<keyword evidence="3" id="KW-0677">Repeat</keyword>
<dbReference type="Gene3D" id="3.30.160.60">
    <property type="entry name" value="Classic Zinc Finger"/>
    <property type="match status" value="7"/>
</dbReference>
<proteinExistence type="inferred from homology"/>
<dbReference type="EMBL" id="JASXSV010000012">
    <property type="protein sequence ID" value="MDP0589265.1"/>
    <property type="molecule type" value="Genomic_DNA"/>
</dbReference>
<dbReference type="Proteomes" id="UP001178148">
    <property type="component" value="Unassembled WGS sequence"/>
</dbReference>
<organism evidence="12 13">
    <name type="scientific">Candidatus Endonucleibacter bathymodioli</name>
    <dbReference type="NCBI Taxonomy" id="539814"/>
    <lineage>
        <taxon>Bacteria</taxon>
        <taxon>Pseudomonadati</taxon>
        <taxon>Pseudomonadota</taxon>
        <taxon>Gammaproteobacteria</taxon>
        <taxon>Oceanospirillales</taxon>
        <taxon>Endozoicomonadaceae</taxon>
        <taxon>Candidatus Endonucleibacter</taxon>
    </lineage>
</organism>
<keyword evidence="6" id="KW-0805">Transcription regulation</keyword>
<evidence type="ECO:0000256" key="5">
    <source>
        <dbReference type="ARBA" id="ARBA00022833"/>
    </source>
</evidence>
<dbReference type="SMART" id="SM00355">
    <property type="entry name" value="ZnF_C2H2"/>
    <property type="match status" value="7"/>
</dbReference>
<feature type="compositionally biased region" description="Basic and acidic residues" evidence="10">
    <location>
        <begin position="45"/>
        <end position="55"/>
    </location>
</feature>
<dbReference type="Pfam" id="PF00096">
    <property type="entry name" value="zf-C2H2"/>
    <property type="match status" value="6"/>
</dbReference>
<comment type="similarity">
    <text evidence="1">Belongs to the krueppel C2H2-type zinc-finger protein family.</text>
</comment>
<evidence type="ECO:0000256" key="7">
    <source>
        <dbReference type="ARBA" id="ARBA00023125"/>
    </source>
</evidence>
<feature type="compositionally biased region" description="Polar residues" evidence="10">
    <location>
        <begin position="30"/>
        <end position="41"/>
    </location>
</feature>
<dbReference type="FunFam" id="3.30.160.60:FF:001370">
    <property type="entry name" value="Zinc finger protein"/>
    <property type="match status" value="1"/>
</dbReference>
<evidence type="ECO:0000256" key="8">
    <source>
        <dbReference type="ARBA" id="ARBA00023163"/>
    </source>
</evidence>
<dbReference type="FunFam" id="3.30.160.60:FF:000110">
    <property type="entry name" value="Zinc finger protein-like"/>
    <property type="match status" value="1"/>
</dbReference>
<comment type="caution">
    <text evidence="12">The sequence shown here is derived from an EMBL/GenBank/DDBJ whole genome shotgun (WGS) entry which is preliminary data.</text>
</comment>
<feature type="domain" description="C2H2-type" evidence="11">
    <location>
        <begin position="74"/>
        <end position="101"/>
    </location>
</feature>
<evidence type="ECO:0000256" key="10">
    <source>
        <dbReference type="SAM" id="MobiDB-lite"/>
    </source>
</evidence>
<feature type="domain" description="C2H2-type" evidence="11">
    <location>
        <begin position="245"/>
        <end position="270"/>
    </location>
</feature>
<keyword evidence="13" id="KW-1185">Reference proteome</keyword>
<evidence type="ECO:0000313" key="13">
    <source>
        <dbReference type="Proteomes" id="UP001178148"/>
    </source>
</evidence>
<dbReference type="FunFam" id="3.30.160.60:FF:000624">
    <property type="entry name" value="zinc finger protein 697"/>
    <property type="match status" value="1"/>
</dbReference>
<gene>
    <name evidence="12" type="ORF">QS748_08775</name>
</gene>
<evidence type="ECO:0000313" key="12">
    <source>
        <dbReference type="EMBL" id="MDP0589265.1"/>
    </source>
</evidence>
<keyword evidence="4 9" id="KW-0863">Zinc-finger</keyword>
<feature type="domain" description="C2H2-type" evidence="11">
    <location>
        <begin position="190"/>
        <end position="217"/>
    </location>
</feature>
<evidence type="ECO:0000256" key="3">
    <source>
        <dbReference type="ARBA" id="ARBA00022737"/>
    </source>
</evidence>
<dbReference type="SUPFAM" id="SSF57667">
    <property type="entry name" value="beta-beta-alpha zinc fingers"/>
    <property type="match status" value="4"/>
</dbReference>
<sequence length="270" mass="30370">SGIMNSQYKCPDYNIEKEILEGNKAGPLVNNTASAGSNKAGSDSILHDGGRRHGDTSTNNRHKQLTACSAAPSHYCDICKKSFQCQSKLQCHMTIHTKDKPYICGRCGNQFKVKGSLTKHMHSHIEDQPYTCEICGKSGYKSGFRSHMRIHMCTPADEKPYYSCEICAKKFGYFSQLKIHMNIHTKNKSYSCEICGNEFGIKANLGRHMRIHTGEKPYSCDVCGMGLGRKADLKKHMAFHSSAKYSCDICNKPFKDPKSLTRHVRHIHKK</sequence>
<accession>A0AA90NTV9</accession>
<dbReference type="GO" id="GO:0000977">
    <property type="term" value="F:RNA polymerase II transcription regulatory region sequence-specific DNA binding"/>
    <property type="evidence" value="ECO:0007669"/>
    <property type="project" value="TreeGrafter"/>
</dbReference>
<evidence type="ECO:0000256" key="2">
    <source>
        <dbReference type="ARBA" id="ARBA00022723"/>
    </source>
</evidence>
<keyword evidence="5" id="KW-0862">Zinc</keyword>
<dbReference type="InterPro" id="IPR013087">
    <property type="entry name" value="Znf_C2H2_type"/>
</dbReference>
<dbReference type="PANTHER" id="PTHR24409:SF295">
    <property type="entry name" value="AZ2-RELATED"/>
    <property type="match status" value="1"/>
</dbReference>
<dbReference type="GO" id="GO:0008270">
    <property type="term" value="F:zinc ion binding"/>
    <property type="evidence" value="ECO:0007669"/>
    <property type="project" value="UniProtKB-KW"/>
</dbReference>
<feature type="domain" description="C2H2-type" evidence="11">
    <location>
        <begin position="102"/>
        <end position="129"/>
    </location>
</feature>
<dbReference type="InterPro" id="IPR036236">
    <property type="entry name" value="Znf_C2H2_sf"/>
</dbReference>
<keyword evidence="2" id="KW-0479">Metal-binding</keyword>
<dbReference type="AlphaFoldDB" id="A0AA90NTV9"/>
<dbReference type="PROSITE" id="PS00028">
    <property type="entry name" value="ZINC_FINGER_C2H2_1"/>
    <property type="match status" value="6"/>
</dbReference>
<feature type="domain" description="C2H2-type" evidence="11">
    <location>
        <begin position="218"/>
        <end position="245"/>
    </location>
</feature>
<feature type="non-terminal residue" evidence="12">
    <location>
        <position position="1"/>
    </location>
</feature>
<dbReference type="GO" id="GO:0000981">
    <property type="term" value="F:DNA-binding transcription factor activity, RNA polymerase II-specific"/>
    <property type="evidence" value="ECO:0007669"/>
    <property type="project" value="TreeGrafter"/>
</dbReference>
<evidence type="ECO:0000256" key="9">
    <source>
        <dbReference type="PROSITE-ProRule" id="PRU00042"/>
    </source>
</evidence>
<dbReference type="FunFam" id="3.30.160.60:FF:000065">
    <property type="entry name" value="B-cell CLL/lymphoma 6, member B"/>
    <property type="match status" value="1"/>
</dbReference>
<evidence type="ECO:0000256" key="6">
    <source>
        <dbReference type="ARBA" id="ARBA00023015"/>
    </source>
</evidence>
<keyword evidence="7" id="KW-0238">DNA-binding</keyword>
<reference evidence="12 13" key="1">
    <citation type="journal article" date="2023" name="bioRxiv">
        <title>An intranuclear bacterial parasite of deep-sea mussels expresses apoptosis inhibitors acquired from its host.</title>
        <authorList>
            <person name="Gonzalez Porras M.A."/>
            <person name="Assie A."/>
            <person name="Tietjen M."/>
            <person name="Violette M."/>
            <person name="Kleiner M."/>
            <person name="Gruber-Vodicka H."/>
            <person name="Dubilier N."/>
            <person name="Leisch N."/>
        </authorList>
    </citation>
    <scope>NUCLEOTIDE SEQUENCE [LARGE SCALE GENOMIC DNA]</scope>
    <source>
        <strain evidence="12">IAP13</strain>
    </source>
</reference>
<feature type="region of interest" description="Disordered" evidence="10">
    <location>
        <begin position="30"/>
        <end position="60"/>
    </location>
</feature>
<keyword evidence="8" id="KW-0804">Transcription</keyword>
<name>A0AA90NTV9_9GAMM</name>